<dbReference type="CDD" id="cd00333">
    <property type="entry name" value="MIP"/>
    <property type="match status" value="1"/>
</dbReference>
<dbReference type="Proteomes" id="UP000694871">
    <property type="component" value="Unplaced"/>
</dbReference>
<feature type="transmembrane region" description="Helical" evidence="11">
    <location>
        <begin position="20"/>
        <end position="43"/>
    </location>
</feature>
<evidence type="ECO:0000256" key="6">
    <source>
        <dbReference type="ARBA" id="ARBA00023136"/>
    </source>
</evidence>
<sequence>MIYARFFAKARGCLRLRNLLLRQCLAELLGVFVLIVITVSASAQSVTSEGTKGGYMSSALASGISVMVAIHVSGGISGGHLNPAFSLAMCLLSQCPWWKLPIFSTFQILGAFLGSATVYALYYDAIQHYTNGTLTVTGPRETASIFATYPAPYLSLHNGFLDQVLGTGMLLLGILAFIDSRNKNIPKGLEPLAVGLLVLSLSLAMGANCSCAINPARDLGPRLFTYVAGWGPQVFSAGNYWWWVPIVAPMVGSATGTAVYQLCVEFHHPPEEEEEAFTMPANEKVHPGTEKEVDIPIYVVNKYVDTWLDGNSVGNPATEHGKRETAPSP</sequence>
<evidence type="ECO:0000256" key="2">
    <source>
        <dbReference type="ARBA" id="ARBA00006175"/>
    </source>
</evidence>
<protein>
    <submittedName>
        <fullName evidence="13">Aquaporin-10</fullName>
    </submittedName>
</protein>
<dbReference type="Gene3D" id="1.20.1080.10">
    <property type="entry name" value="Glycerol uptake facilitator protein"/>
    <property type="match status" value="1"/>
</dbReference>
<keyword evidence="4 10" id="KW-0812">Transmembrane</keyword>
<dbReference type="InterPro" id="IPR023271">
    <property type="entry name" value="Aquaporin-like"/>
</dbReference>
<proteinExistence type="inferred from homology"/>
<dbReference type="Pfam" id="PF00230">
    <property type="entry name" value="MIP"/>
    <property type="match status" value="1"/>
</dbReference>
<dbReference type="InterPro" id="IPR050363">
    <property type="entry name" value="MIP/Aquaporin"/>
</dbReference>
<comment type="subcellular location">
    <subcellularLocation>
        <location evidence="1">Membrane</location>
        <topology evidence="1">Multi-pass membrane protein</topology>
    </subcellularLocation>
</comment>
<evidence type="ECO:0000256" key="10">
    <source>
        <dbReference type="RuleBase" id="RU000477"/>
    </source>
</evidence>
<comment type="catalytic activity">
    <reaction evidence="7">
        <text>urea(in) = urea(out)</text>
        <dbReference type="Rhea" id="RHEA:32799"/>
        <dbReference type="ChEBI" id="CHEBI:16199"/>
    </reaction>
</comment>
<keyword evidence="3 10" id="KW-0813">Transport</keyword>
<dbReference type="InterPro" id="IPR026252">
    <property type="entry name" value="Aquaporin_10"/>
</dbReference>
<evidence type="ECO:0000256" key="11">
    <source>
        <dbReference type="SAM" id="Phobius"/>
    </source>
</evidence>
<name>A0ABM1KLJ5_GEKJA</name>
<feature type="transmembrane region" description="Helical" evidence="11">
    <location>
        <begin position="97"/>
        <end position="122"/>
    </location>
</feature>
<dbReference type="SUPFAM" id="SSF81338">
    <property type="entry name" value="Aquaporin-like"/>
    <property type="match status" value="1"/>
</dbReference>
<keyword evidence="5 11" id="KW-1133">Transmembrane helix</keyword>
<gene>
    <name evidence="13" type="primary">AQP10</name>
</gene>
<evidence type="ECO:0000256" key="7">
    <source>
        <dbReference type="ARBA" id="ARBA00033993"/>
    </source>
</evidence>
<dbReference type="PANTHER" id="PTHR43829:SF13">
    <property type="entry name" value="AQUAPORIN-10"/>
    <property type="match status" value="1"/>
</dbReference>
<evidence type="ECO:0000256" key="3">
    <source>
        <dbReference type="ARBA" id="ARBA00022448"/>
    </source>
</evidence>
<dbReference type="NCBIfam" id="TIGR00861">
    <property type="entry name" value="MIP"/>
    <property type="match status" value="1"/>
</dbReference>
<feature type="transmembrane region" description="Helical" evidence="11">
    <location>
        <begin position="55"/>
        <end position="76"/>
    </location>
</feature>
<keyword evidence="12" id="KW-1185">Reference proteome</keyword>
<organism evidence="12 13">
    <name type="scientific">Gekko japonicus</name>
    <name type="common">Schlegel's Japanese gecko</name>
    <dbReference type="NCBI Taxonomy" id="146911"/>
    <lineage>
        <taxon>Eukaryota</taxon>
        <taxon>Metazoa</taxon>
        <taxon>Chordata</taxon>
        <taxon>Craniata</taxon>
        <taxon>Vertebrata</taxon>
        <taxon>Euteleostomi</taxon>
        <taxon>Lepidosauria</taxon>
        <taxon>Squamata</taxon>
        <taxon>Bifurcata</taxon>
        <taxon>Gekkota</taxon>
        <taxon>Gekkonidae</taxon>
        <taxon>Gekkoninae</taxon>
        <taxon>Gekko</taxon>
    </lineage>
</organism>
<evidence type="ECO:0000256" key="1">
    <source>
        <dbReference type="ARBA" id="ARBA00004141"/>
    </source>
</evidence>
<comment type="catalytic activity">
    <reaction evidence="8">
        <text>H2O(in) = H2O(out)</text>
        <dbReference type="Rhea" id="RHEA:29667"/>
        <dbReference type="ChEBI" id="CHEBI:15377"/>
    </reaction>
</comment>
<keyword evidence="6 11" id="KW-0472">Membrane</keyword>
<comment type="similarity">
    <text evidence="2 10">Belongs to the MIP/aquaporin (TC 1.A.8) family.</text>
</comment>
<evidence type="ECO:0000256" key="9">
    <source>
        <dbReference type="ARBA" id="ARBA00049405"/>
    </source>
</evidence>
<reference evidence="13" key="1">
    <citation type="submission" date="2025-08" db="UniProtKB">
        <authorList>
            <consortium name="RefSeq"/>
        </authorList>
    </citation>
    <scope>IDENTIFICATION</scope>
</reference>
<dbReference type="GeneID" id="107117067"/>
<dbReference type="RefSeq" id="XP_015274582.1">
    <property type="nucleotide sequence ID" value="XM_015419096.1"/>
</dbReference>
<evidence type="ECO:0000256" key="4">
    <source>
        <dbReference type="ARBA" id="ARBA00022692"/>
    </source>
</evidence>
<dbReference type="PRINTS" id="PR02022">
    <property type="entry name" value="AQUAPORIN10M"/>
</dbReference>
<dbReference type="PROSITE" id="PS00221">
    <property type="entry name" value="MIP"/>
    <property type="match status" value="1"/>
</dbReference>
<dbReference type="InterPro" id="IPR022357">
    <property type="entry name" value="MIP_CS"/>
</dbReference>
<dbReference type="PRINTS" id="PR00783">
    <property type="entry name" value="MINTRINSICP"/>
</dbReference>
<evidence type="ECO:0000256" key="8">
    <source>
        <dbReference type="ARBA" id="ARBA00034651"/>
    </source>
</evidence>
<accession>A0ABM1KLJ5</accession>
<feature type="transmembrane region" description="Helical" evidence="11">
    <location>
        <begin position="160"/>
        <end position="177"/>
    </location>
</feature>
<comment type="catalytic activity">
    <reaction evidence="9">
        <text>glycerol(in) = glycerol(out)</text>
        <dbReference type="Rhea" id="RHEA:29675"/>
        <dbReference type="ChEBI" id="CHEBI:17754"/>
    </reaction>
</comment>
<evidence type="ECO:0000313" key="12">
    <source>
        <dbReference type="Proteomes" id="UP000694871"/>
    </source>
</evidence>
<evidence type="ECO:0000313" key="13">
    <source>
        <dbReference type="RefSeq" id="XP_015274582.1"/>
    </source>
</evidence>
<dbReference type="PANTHER" id="PTHR43829">
    <property type="entry name" value="AQUAPORIN OR AQUAGLYCEROPORIN RELATED"/>
    <property type="match status" value="1"/>
</dbReference>
<evidence type="ECO:0000256" key="5">
    <source>
        <dbReference type="ARBA" id="ARBA00022989"/>
    </source>
</evidence>
<dbReference type="InterPro" id="IPR000425">
    <property type="entry name" value="MIP"/>
</dbReference>